<dbReference type="InterPro" id="IPR012726">
    <property type="entry name" value="ThiH"/>
</dbReference>
<dbReference type="CDD" id="cd01335">
    <property type="entry name" value="Radical_SAM"/>
    <property type="match status" value="1"/>
</dbReference>
<dbReference type="GO" id="GO:0051539">
    <property type="term" value="F:4 iron, 4 sulfur cluster binding"/>
    <property type="evidence" value="ECO:0007669"/>
    <property type="project" value="UniProtKB-KW"/>
</dbReference>
<dbReference type="SMART" id="SM00876">
    <property type="entry name" value="BATS"/>
    <property type="match status" value="1"/>
</dbReference>
<evidence type="ECO:0000313" key="9">
    <source>
        <dbReference type="Proteomes" id="UP000321944"/>
    </source>
</evidence>
<feature type="domain" description="Biotin and thiamin synthesis-associated" evidence="7">
    <location>
        <begin position="260"/>
        <end position="366"/>
    </location>
</feature>
<gene>
    <name evidence="8" type="ORF">JMUB3936_1569</name>
</gene>
<dbReference type="InterPro" id="IPR058240">
    <property type="entry name" value="rSAM_sf"/>
</dbReference>
<dbReference type="PANTHER" id="PTHR43583">
    <property type="entry name" value="2-IMINOACETATE SYNTHASE"/>
    <property type="match status" value="1"/>
</dbReference>
<dbReference type="PANTHER" id="PTHR43583:SF1">
    <property type="entry name" value="2-IMINOACETATE SYNTHASE"/>
    <property type="match status" value="1"/>
</dbReference>
<evidence type="ECO:0000259" key="7">
    <source>
        <dbReference type="SMART" id="SM00876"/>
    </source>
</evidence>
<dbReference type="SFLD" id="SFLDS00029">
    <property type="entry name" value="Radical_SAM"/>
    <property type="match status" value="1"/>
</dbReference>
<dbReference type="Pfam" id="PF04055">
    <property type="entry name" value="Radical_SAM"/>
    <property type="match status" value="1"/>
</dbReference>
<evidence type="ECO:0000256" key="6">
    <source>
        <dbReference type="ARBA" id="ARBA00023014"/>
    </source>
</evidence>
<organism evidence="8 9">
    <name type="scientific">Leptotrichia wadei</name>
    <dbReference type="NCBI Taxonomy" id="157687"/>
    <lineage>
        <taxon>Bacteria</taxon>
        <taxon>Fusobacteriati</taxon>
        <taxon>Fusobacteriota</taxon>
        <taxon>Fusobacteriia</taxon>
        <taxon>Fusobacteriales</taxon>
        <taxon>Leptotrichiaceae</taxon>
        <taxon>Leptotrichia</taxon>
    </lineage>
</organism>
<dbReference type="GO" id="GO:0009228">
    <property type="term" value="P:thiamine biosynthetic process"/>
    <property type="evidence" value="ECO:0007669"/>
    <property type="project" value="InterPro"/>
</dbReference>
<accession>A0A510KUI0</accession>
<dbReference type="InterPro" id="IPR034428">
    <property type="entry name" value="ThiH/NoCL/HydG-like"/>
</dbReference>
<keyword evidence="2" id="KW-0004">4Fe-4S</keyword>
<evidence type="ECO:0000256" key="3">
    <source>
        <dbReference type="ARBA" id="ARBA00022691"/>
    </source>
</evidence>
<dbReference type="GO" id="GO:0003824">
    <property type="term" value="F:catalytic activity"/>
    <property type="evidence" value="ECO:0007669"/>
    <property type="project" value="InterPro"/>
</dbReference>
<reference evidence="8 9" key="1">
    <citation type="submission" date="2019-07" db="EMBL/GenBank/DDBJ databases">
        <title>Complete Genome Sequence of Leptotrichia wadei Strain JMUB3936.</title>
        <authorList>
            <person name="Watanabe S."/>
            <person name="Cui L."/>
        </authorList>
    </citation>
    <scope>NUCLEOTIDE SEQUENCE [LARGE SCALE GENOMIC DNA]</scope>
    <source>
        <strain evidence="8 9">JMUB3936</strain>
    </source>
</reference>
<dbReference type="AlphaFoldDB" id="A0A510KUI0"/>
<protein>
    <submittedName>
        <fullName evidence="8">Thiazole biosynthesis protein ThiH</fullName>
    </submittedName>
</protein>
<keyword evidence="6" id="KW-0411">Iron-sulfur</keyword>
<dbReference type="InterPro" id="IPR013785">
    <property type="entry name" value="Aldolase_TIM"/>
</dbReference>
<evidence type="ECO:0000256" key="5">
    <source>
        <dbReference type="ARBA" id="ARBA00023004"/>
    </source>
</evidence>
<dbReference type="NCBIfam" id="TIGR02351">
    <property type="entry name" value="thiH"/>
    <property type="match status" value="1"/>
</dbReference>
<proteinExistence type="predicted"/>
<dbReference type="GO" id="GO:0005506">
    <property type="term" value="F:iron ion binding"/>
    <property type="evidence" value="ECO:0007669"/>
    <property type="project" value="InterPro"/>
</dbReference>
<evidence type="ECO:0000256" key="4">
    <source>
        <dbReference type="ARBA" id="ARBA00022723"/>
    </source>
</evidence>
<keyword evidence="4" id="KW-0479">Metal-binding</keyword>
<evidence type="ECO:0000256" key="2">
    <source>
        <dbReference type="ARBA" id="ARBA00022485"/>
    </source>
</evidence>
<dbReference type="OrthoDB" id="9801120at2"/>
<dbReference type="InterPro" id="IPR007197">
    <property type="entry name" value="rSAM"/>
</dbReference>
<keyword evidence="5" id="KW-0408">Iron</keyword>
<dbReference type="SUPFAM" id="SSF102114">
    <property type="entry name" value="Radical SAM enzymes"/>
    <property type="match status" value="1"/>
</dbReference>
<evidence type="ECO:0000313" key="8">
    <source>
        <dbReference type="EMBL" id="BBM55284.1"/>
    </source>
</evidence>
<dbReference type="RefSeq" id="WP_147003993.1">
    <property type="nucleotide sequence ID" value="NZ_AP019841.1"/>
</dbReference>
<keyword evidence="3" id="KW-0949">S-adenosyl-L-methionine</keyword>
<dbReference type="SFLD" id="SFLDG01060">
    <property type="entry name" value="BATS_domain_containing"/>
    <property type="match status" value="1"/>
</dbReference>
<name>A0A510KUI0_9FUSO</name>
<evidence type="ECO:0000256" key="1">
    <source>
        <dbReference type="ARBA" id="ARBA00001966"/>
    </source>
</evidence>
<dbReference type="EMBL" id="AP019841">
    <property type="protein sequence ID" value="BBM55284.1"/>
    <property type="molecule type" value="Genomic_DNA"/>
</dbReference>
<comment type="cofactor">
    <cofactor evidence="1">
        <name>[4Fe-4S] cluster</name>
        <dbReference type="ChEBI" id="CHEBI:49883"/>
    </cofactor>
</comment>
<dbReference type="Gene3D" id="3.20.20.70">
    <property type="entry name" value="Aldolase class I"/>
    <property type="match status" value="1"/>
</dbReference>
<dbReference type="SFLD" id="SFLDF00301">
    <property type="entry name" value="2-iminoacetate_synthase_(ThiH)"/>
    <property type="match status" value="1"/>
</dbReference>
<dbReference type="Pfam" id="PF06968">
    <property type="entry name" value="BATS"/>
    <property type="match status" value="1"/>
</dbReference>
<dbReference type="InterPro" id="IPR010722">
    <property type="entry name" value="BATS_dom"/>
</dbReference>
<dbReference type="SFLD" id="SFLDG01081">
    <property type="entry name" value="cleavage_of_the_Ca-Cb_bond_in"/>
    <property type="match status" value="1"/>
</dbReference>
<sequence>MKLKNINSDILNEVINKINDYDYNSFSDEDIKKALNKDYLSTRDFQALLSPKAINYLEEMAQKAKECRKRYFGNSVYMFTPLYISNYCDNYCIYCGFNSHNKIKRARLNFEQIEVELKEIAKTGLEEILILTGESEKYSNIEYIGKACKLARKYFNNVGIEIYPVNVEDYKYLNSCGADYVTIFQETYNEEKYQKLHLEGHKKVFSYRFNSQERALMGGMRGVAFGALLGLDDFRKDAFSTGYHAYLLQKKYPHAEISISCPRLRPIINNLKIEQKFISEKDLFQIVCAYRLFLPFANITISTREKPNFRDNIIKIAATKISAGVDTGIGAHSGCSNKKGDEQFEIADRRTVAQIFEKIKSENLQPVMNDYIYLEDN</sequence>
<dbReference type="Proteomes" id="UP000321944">
    <property type="component" value="Chromosome"/>
</dbReference>